<evidence type="ECO:0000313" key="6">
    <source>
        <dbReference type="Proteomes" id="UP000494165"/>
    </source>
</evidence>
<feature type="compositionally biased region" description="Basic residues" evidence="2">
    <location>
        <begin position="75"/>
        <end position="88"/>
    </location>
</feature>
<dbReference type="PROSITE" id="PS50157">
    <property type="entry name" value="ZINC_FINGER_C2H2_2"/>
    <property type="match status" value="1"/>
</dbReference>
<keyword evidence="1" id="KW-0863">Zinc-finger</keyword>
<dbReference type="Proteomes" id="UP000494165">
    <property type="component" value="Unassembled WGS sequence"/>
</dbReference>
<accession>A0A8S1DVC6</accession>
<evidence type="ECO:0000259" key="3">
    <source>
        <dbReference type="PROSITE" id="PS50157"/>
    </source>
</evidence>
<dbReference type="SMART" id="SM00355">
    <property type="entry name" value="ZnF_C2H2"/>
    <property type="match status" value="1"/>
</dbReference>
<evidence type="ECO:0000313" key="4">
    <source>
        <dbReference type="EMBL" id="CAB3376781.1"/>
    </source>
</evidence>
<reference evidence="5 6" key="1">
    <citation type="submission" date="2020-04" db="EMBL/GenBank/DDBJ databases">
        <authorList>
            <person name="Alioto T."/>
            <person name="Alioto T."/>
            <person name="Gomez Garrido J."/>
        </authorList>
    </citation>
    <scope>NUCLEOTIDE SEQUENCE [LARGE SCALE GENOMIC DNA]</scope>
</reference>
<dbReference type="AlphaFoldDB" id="A0A8S1DVC6"/>
<proteinExistence type="predicted"/>
<feature type="region of interest" description="Disordered" evidence="2">
    <location>
        <begin position="61"/>
        <end position="102"/>
    </location>
</feature>
<dbReference type="OrthoDB" id="10039931at2759"/>
<sequence>MFSCYYSLKRHFQDRHEKSNTLYTCEFCSRSYRTKNSLTTHKSLQHRSTNVMLRRLLKTGIKSLMELPTPPQPHPQHHPNQHHQHHHSSTSSSTASSAVIPN</sequence>
<dbReference type="EMBL" id="CADEPI010000132">
    <property type="protein sequence ID" value="CAB3376781.1"/>
    <property type="molecule type" value="Genomic_DNA"/>
</dbReference>
<keyword evidence="1" id="KW-0862">Zinc</keyword>
<dbReference type="InterPro" id="IPR013087">
    <property type="entry name" value="Znf_C2H2_type"/>
</dbReference>
<protein>
    <recommendedName>
        <fullName evidence="3">C2H2-type domain-containing protein</fullName>
    </recommendedName>
</protein>
<keyword evidence="6" id="KW-1185">Reference proteome</keyword>
<comment type="caution">
    <text evidence="5">The sequence shown here is derived from an EMBL/GenBank/DDBJ whole genome shotgun (WGS) entry which is preliminary data.</text>
</comment>
<keyword evidence="1" id="KW-0479">Metal-binding</keyword>
<dbReference type="Gene3D" id="3.30.160.60">
    <property type="entry name" value="Classic Zinc Finger"/>
    <property type="match status" value="1"/>
</dbReference>
<name>A0A8S1DVC6_9INSE</name>
<gene>
    <name evidence="4" type="ORF">CLODIP_2_CD09144</name>
    <name evidence="5" type="ORF">CLODIP_2_CD12656</name>
</gene>
<feature type="domain" description="C2H2-type" evidence="3">
    <location>
        <begin position="23"/>
        <end position="51"/>
    </location>
</feature>
<dbReference type="PROSITE" id="PS00028">
    <property type="entry name" value="ZINC_FINGER_C2H2_1"/>
    <property type="match status" value="1"/>
</dbReference>
<evidence type="ECO:0000256" key="2">
    <source>
        <dbReference type="SAM" id="MobiDB-lite"/>
    </source>
</evidence>
<evidence type="ECO:0000256" key="1">
    <source>
        <dbReference type="PROSITE-ProRule" id="PRU00042"/>
    </source>
</evidence>
<organism evidence="5 6">
    <name type="scientific">Cloeon dipterum</name>
    <dbReference type="NCBI Taxonomy" id="197152"/>
    <lineage>
        <taxon>Eukaryota</taxon>
        <taxon>Metazoa</taxon>
        <taxon>Ecdysozoa</taxon>
        <taxon>Arthropoda</taxon>
        <taxon>Hexapoda</taxon>
        <taxon>Insecta</taxon>
        <taxon>Pterygota</taxon>
        <taxon>Palaeoptera</taxon>
        <taxon>Ephemeroptera</taxon>
        <taxon>Pisciforma</taxon>
        <taxon>Baetidae</taxon>
        <taxon>Cloeon</taxon>
    </lineage>
</organism>
<evidence type="ECO:0000313" key="5">
    <source>
        <dbReference type="EMBL" id="CAB3388014.1"/>
    </source>
</evidence>
<dbReference type="GO" id="GO:0008270">
    <property type="term" value="F:zinc ion binding"/>
    <property type="evidence" value="ECO:0007669"/>
    <property type="project" value="UniProtKB-KW"/>
</dbReference>
<dbReference type="EMBL" id="CADEPI010000671">
    <property type="protein sequence ID" value="CAB3388014.1"/>
    <property type="molecule type" value="Genomic_DNA"/>
</dbReference>
<feature type="compositionally biased region" description="Low complexity" evidence="2">
    <location>
        <begin position="89"/>
        <end position="102"/>
    </location>
</feature>